<dbReference type="GO" id="GO:0016301">
    <property type="term" value="F:kinase activity"/>
    <property type="evidence" value="ECO:0007669"/>
    <property type="project" value="UniProtKB-KW"/>
</dbReference>
<evidence type="ECO:0000259" key="7">
    <source>
        <dbReference type="Pfam" id="PF00294"/>
    </source>
</evidence>
<accession>A0ABT3DM05</accession>
<dbReference type="CDD" id="cd01166">
    <property type="entry name" value="KdgK"/>
    <property type="match status" value="1"/>
</dbReference>
<dbReference type="InterPro" id="IPR002139">
    <property type="entry name" value="Ribo/fructo_kinase"/>
</dbReference>
<dbReference type="InterPro" id="IPR002173">
    <property type="entry name" value="Carboh/pur_kinase_PfkB_CS"/>
</dbReference>
<organism evidence="8 9">
    <name type="scientific">Metabacillus halosaccharovorans</name>
    <dbReference type="NCBI Taxonomy" id="930124"/>
    <lineage>
        <taxon>Bacteria</taxon>
        <taxon>Bacillati</taxon>
        <taxon>Bacillota</taxon>
        <taxon>Bacilli</taxon>
        <taxon>Bacillales</taxon>
        <taxon>Bacillaceae</taxon>
        <taxon>Metabacillus</taxon>
    </lineage>
</organism>
<keyword evidence="3" id="KW-0547">Nucleotide-binding</keyword>
<evidence type="ECO:0000313" key="9">
    <source>
        <dbReference type="Proteomes" id="UP001526147"/>
    </source>
</evidence>
<feature type="domain" description="Carbohydrate kinase PfkB" evidence="7">
    <location>
        <begin position="2"/>
        <end position="298"/>
    </location>
</feature>
<keyword evidence="4 6" id="KW-0418">Kinase</keyword>
<name>A0ABT3DM05_9BACI</name>
<dbReference type="InterPro" id="IPR029056">
    <property type="entry name" value="Ribokinase-like"/>
</dbReference>
<evidence type="ECO:0000256" key="4">
    <source>
        <dbReference type="ARBA" id="ARBA00022777"/>
    </source>
</evidence>
<keyword evidence="9" id="KW-1185">Reference proteome</keyword>
<evidence type="ECO:0000256" key="1">
    <source>
        <dbReference type="ARBA" id="ARBA00010688"/>
    </source>
</evidence>
<dbReference type="EMBL" id="JAOYEY010000048">
    <property type="protein sequence ID" value="MCV9888093.1"/>
    <property type="molecule type" value="Genomic_DNA"/>
</dbReference>
<dbReference type="RefSeq" id="WP_264144284.1">
    <property type="nucleotide sequence ID" value="NZ_JAOYEY010000048.1"/>
</dbReference>
<evidence type="ECO:0000256" key="2">
    <source>
        <dbReference type="ARBA" id="ARBA00022679"/>
    </source>
</evidence>
<dbReference type="Gene3D" id="3.40.1190.20">
    <property type="match status" value="1"/>
</dbReference>
<protein>
    <submittedName>
        <fullName evidence="8">Sugar kinase</fullName>
    </submittedName>
</protein>
<evidence type="ECO:0000313" key="8">
    <source>
        <dbReference type="EMBL" id="MCV9888093.1"/>
    </source>
</evidence>
<evidence type="ECO:0000256" key="6">
    <source>
        <dbReference type="RuleBase" id="RU003704"/>
    </source>
</evidence>
<dbReference type="PANTHER" id="PTHR43085:SF1">
    <property type="entry name" value="PSEUDOURIDINE KINASE-RELATED"/>
    <property type="match status" value="1"/>
</dbReference>
<dbReference type="Pfam" id="PF00294">
    <property type="entry name" value="PfkB"/>
    <property type="match status" value="1"/>
</dbReference>
<dbReference type="PANTHER" id="PTHR43085">
    <property type="entry name" value="HEXOKINASE FAMILY MEMBER"/>
    <property type="match status" value="1"/>
</dbReference>
<comment type="caution">
    <text evidence="8">The sequence shown here is derived from an EMBL/GenBank/DDBJ whole genome shotgun (WGS) entry which is preliminary data.</text>
</comment>
<evidence type="ECO:0000256" key="3">
    <source>
        <dbReference type="ARBA" id="ARBA00022741"/>
    </source>
</evidence>
<sequence>MDVVTIGETMVLFTPNSAGYMRHANQFSMKFGGAETNVAIGLSRLGHKAGWVSKVGNDEFGKAVVAFIKGEGVDVSQVKVDLKRPTGVYFKELRRTSDVRVYYYRKDSAASGLTPEDLNEEYIAGSKFLHITGITPALSDSCASTVLEAIKLAKENGVQVVFDPNLRRKLWSEEKARQVLLELASLADIVLPGIDEGKFMFNETDPQKIANCFINNGSAKVVVKLGAEGAAFFTNETSGVIPGYPVDQVVDPVGAGDGFAAGLLSGLLNGLNLPDAVKRGNAVGALVTMVEGDVEGLPEPDEIEALMNSKGEDVER</sequence>
<comment type="similarity">
    <text evidence="1 6">Belongs to the carbohydrate kinase PfkB family.</text>
</comment>
<dbReference type="InterPro" id="IPR011611">
    <property type="entry name" value="PfkB_dom"/>
</dbReference>
<proteinExistence type="inferred from homology"/>
<evidence type="ECO:0000256" key="5">
    <source>
        <dbReference type="ARBA" id="ARBA00022840"/>
    </source>
</evidence>
<dbReference type="SUPFAM" id="SSF53613">
    <property type="entry name" value="Ribokinase-like"/>
    <property type="match status" value="1"/>
</dbReference>
<dbReference type="PRINTS" id="PR00990">
    <property type="entry name" value="RIBOKINASE"/>
</dbReference>
<gene>
    <name evidence="8" type="ORF">OIH86_20825</name>
</gene>
<dbReference type="InterPro" id="IPR050306">
    <property type="entry name" value="PfkB_Carbo_kinase"/>
</dbReference>
<dbReference type="PROSITE" id="PS00584">
    <property type="entry name" value="PFKB_KINASES_2"/>
    <property type="match status" value="1"/>
</dbReference>
<keyword evidence="2 6" id="KW-0808">Transferase</keyword>
<reference evidence="8 9" key="1">
    <citation type="submission" date="2022-10" db="EMBL/GenBank/DDBJ databases">
        <title>Draft genome assembly of moderately radiation resistant bacterium Metabacillus halosaccharovorans.</title>
        <authorList>
            <person name="Pal S."/>
            <person name="Gopinathan A."/>
        </authorList>
    </citation>
    <scope>NUCLEOTIDE SEQUENCE [LARGE SCALE GENOMIC DNA]</scope>
    <source>
        <strain evidence="8 9">VITHBRA001</strain>
    </source>
</reference>
<keyword evidence="5" id="KW-0067">ATP-binding</keyword>
<dbReference type="Proteomes" id="UP001526147">
    <property type="component" value="Unassembled WGS sequence"/>
</dbReference>